<protein>
    <submittedName>
        <fullName evidence="1">Uncharacterized protein</fullName>
    </submittedName>
</protein>
<gene>
    <name evidence="1" type="ORF">DDE19_25305</name>
</gene>
<dbReference type="Proteomes" id="UP000278981">
    <property type="component" value="Unassembled WGS sequence"/>
</dbReference>
<dbReference type="RefSeq" id="WP_124821785.1">
    <property type="nucleotide sequence ID" value="NZ_QDGB01000319.1"/>
</dbReference>
<organism evidence="1 2">
    <name type="scientific">Micromonospora ureilytica</name>
    <dbReference type="NCBI Taxonomy" id="709868"/>
    <lineage>
        <taxon>Bacteria</taxon>
        <taxon>Bacillati</taxon>
        <taxon>Actinomycetota</taxon>
        <taxon>Actinomycetes</taxon>
        <taxon>Micromonosporales</taxon>
        <taxon>Micromonosporaceae</taxon>
        <taxon>Micromonospora</taxon>
    </lineage>
</organism>
<comment type="caution">
    <text evidence="1">The sequence shown here is derived from an EMBL/GenBank/DDBJ whole genome shotgun (WGS) entry which is preliminary data.</text>
</comment>
<reference evidence="1 2" key="1">
    <citation type="submission" date="2018-04" db="EMBL/GenBank/DDBJ databases">
        <title>Micromonosporas from Atacama Desert.</title>
        <authorList>
            <person name="Carro L."/>
            <person name="Klenk H.-P."/>
            <person name="Goodfellow M."/>
        </authorList>
    </citation>
    <scope>NUCLEOTIDE SEQUENCE [LARGE SCALE GENOMIC DNA]</scope>
    <source>
        <strain evidence="1 2">LB19</strain>
    </source>
</reference>
<dbReference type="AlphaFoldDB" id="A0A3N9XLS2"/>
<sequence length="85" mass="10184">MIAPAVQVPQFSAEQVAQIRAAMEALRRQVEAVGKVLREVFRQIGAAIRRVLPMLVRLADYRRKRLRVMHVEYRRRLRHRRRRAR</sequence>
<evidence type="ECO:0000313" key="1">
    <source>
        <dbReference type="EMBL" id="RQX13732.1"/>
    </source>
</evidence>
<evidence type="ECO:0000313" key="2">
    <source>
        <dbReference type="Proteomes" id="UP000278981"/>
    </source>
</evidence>
<dbReference type="EMBL" id="QDGB01000319">
    <property type="protein sequence ID" value="RQX13732.1"/>
    <property type="molecule type" value="Genomic_DNA"/>
</dbReference>
<name>A0A3N9XLS2_9ACTN</name>
<proteinExistence type="predicted"/>
<accession>A0A3N9XLS2</accession>